<sequence>MPLMRSTGQSFQARPSSAPDACSPVESEPVKLESDASAHGPVKAPSDCRSRCSYADPSPSPAITSRTPVRQGASVTLIVDRPTAIEISGLHGGLLRFVGLE</sequence>
<evidence type="ECO:0000256" key="1">
    <source>
        <dbReference type="SAM" id="MobiDB-lite"/>
    </source>
</evidence>
<dbReference type="KEGG" id="ptkz:JDV02_004166"/>
<keyword evidence="3" id="KW-1185">Reference proteome</keyword>
<evidence type="ECO:0000313" key="2">
    <source>
        <dbReference type="EMBL" id="UNI17852.1"/>
    </source>
</evidence>
<accession>A0A9Q8VAJ1</accession>
<dbReference type="Proteomes" id="UP000829364">
    <property type="component" value="Chromosome 3"/>
</dbReference>
<feature type="compositionally biased region" description="Polar residues" evidence="1">
    <location>
        <begin position="1"/>
        <end position="15"/>
    </location>
</feature>
<name>A0A9Q8VAJ1_9HYPO</name>
<dbReference type="GeneID" id="72066121"/>
<proteinExistence type="predicted"/>
<dbReference type="AlphaFoldDB" id="A0A9Q8VAJ1"/>
<organism evidence="2 3">
    <name type="scientific">Purpureocillium takamizusanense</name>
    <dbReference type="NCBI Taxonomy" id="2060973"/>
    <lineage>
        <taxon>Eukaryota</taxon>
        <taxon>Fungi</taxon>
        <taxon>Dikarya</taxon>
        <taxon>Ascomycota</taxon>
        <taxon>Pezizomycotina</taxon>
        <taxon>Sordariomycetes</taxon>
        <taxon>Hypocreomycetidae</taxon>
        <taxon>Hypocreales</taxon>
        <taxon>Ophiocordycipitaceae</taxon>
        <taxon>Purpureocillium</taxon>
    </lineage>
</organism>
<reference evidence="2" key="1">
    <citation type="submission" date="2021-11" db="EMBL/GenBank/DDBJ databases">
        <title>Purpureocillium_takamizusanense_genome.</title>
        <authorList>
            <person name="Nguyen N.-H."/>
        </authorList>
    </citation>
    <scope>NUCLEOTIDE SEQUENCE</scope>
    <source>
        <strain evidence="2">PT3</strain>
    </source>
</reference>
<feature type="region of interest" description="Disordered" evidence="1">
    <location>
        <begin position="1"/>
        <end position="68"/>
    </location>
</feature>
<dbReference type="EMBL" id="CP086356">
    <property type="protein sequence ID" value="UNI17852.1"/>
    <property type="molecule type" value="Genomic_DNA"/>
</dbReference>
<gene>
    <name evidence="2" type="ORF">JDV02_004166</name>
</gene>
<evidence type="ECO:0000313" key="3">
    <source>
        <dbReference type="Proteomes" id="UP000829364"/>
    </source>
</evidence>
<dbReference type="RefSeq" id="XP_047841333.1">
    <property type="nucleotide sequence ID" value="XM_047985356.1"/>
</dbReference>
<protein>
    <submittedName>
        <fullName evidence="2">Uncharacterized protein</fullName>
    </submittedName>
</protein>